<evidence type="ECO:0000256" key="1">
    <source>
        <dbReference type="SAM" id="Phobius"/>
    </source>
</evidence>
<reference evidence="2" key="1">
    <citation type="journal article" date="2013" name="Vet. Microbiol.">
        <title>Complete sequence of the multi-resistance plasmid pV7037 from a porcine methicillin-resistant Staphylococcus aureus.</title>
        <authorList>
            <person name="Wendlandt S."/>
            <person name="Li B."/>
            <person name="Ma Z."/>
            <person name="Schwarz S."/>
        </authorList>
    </citation>
    <scope>NUCLEOTIDE SEQUENCE</scope>
    <source>
        <strain evidence="2">SA7037</strain>
        <plasmid evidence="2">pV7037</plasmid>
    </source>
</reference>
<feature type="transmembrane region" description="Helical" evidence="1">
    <location>
        <begin position="27"/>
        <end position="54"/>
    </location>
</feature>
<dbReference type="EMBL" id="HF586889">
    <property type="protein sequence ID" value="CCQ71689.1"/>
    <property type="molecule type" value="Genomic_DNA"/>
</dbReference>
<proteinExistence type="predicted"/>
<dbReference type="NCBIfam" id="NF033608">
    <property type="entry name" value="type_I_tox_Fst"/>
    <property type="match status" value="1"/>
</dbReference>
<name>T2K0T9_STAAU</name>
<organism evidence="2">
    <name type="scientific">Staphylococcus aureus</name>
    <dbReference type="NCBI Taxonomy" id="1280"/>
    <lineage>
        <taxon>Bacteria</taxon>
        <taxon>Bacillati</taxon>
        <taxon>Bacillota</taxon>
        <taxon>Bacilli</taxon>
        <taxon>Bacillales</taxon>
        <taxon>Staphylococcaceae</taxon>
        <taxon>Staphylococcus</taxon>
    </lineage>
</organism>
<accession>T2K0T9</accession>
<evidence type="ECO:0000313" key="2">
    <source>
        <dbReference type="EMBL" id="CCQ71689.1"/>
    </source>
</evidence>
<geneLocation type="plasmid" evidence="2">
    <name>pV7037</name>
</geneLocation>
<keyword evidence="1" id="KW-0812">Transmembrane</keyword>
<sequence length="60" mass="7251">MCFKKCRWYNNEVAYLSGVKFRRREEVLFMLEILVHITTTVISGCIVALFTHWLRNRNDK</sequence>
<reference evidence="2" key="2">
    <citation type="submission" date="2013-01" db="EMBL/GenBank/DDBJ databases">
        <authorList>
            <person name="Schwarz S.P."/>
        </authorList>
    </citation>
    <scope>NUCLEOTIDE SEQUENCE</scope>
    <source>
        <strain evidence="2">SA7037</strain>
        <plasmid evidence="2">pV7037</plasmid>
    </source>
</reference>
<keyword evidence="1" id="KW-0472">Membrane</keyword>
<keyword evidence="2" id="KW-0614">Plasmid</keyword>
<dbReference type="AlphaFoldDB" id="T2K0T9"/>
<evidence type="ECO:0008006" key="3">
    <source>
        <dbReference type="Google" id="ProtNLM"/>
    </source>
</evidence>
<keyword evidence="1" id="KW-1133">Transmembrane helix</keyword>
<protein>
    <recommendedName>
        <fullName evidence="3">Type I toxin-antitoxin system Fst family toxin</fullName>
    </recommendedName>
</protein>